<dbReference type="AlphaFoldDB" id="A0A1G6MPK5"/>
<dbReference type="SUPFAM" id="SSF50610">
    <property type="entry name" value="mu transposase, C-terminal domain"/>
    <property type="match status" value="1"/>
</dbReference>
<keyword evidence="4" id="KW-1185">Reference proteome</keyword>
<feature type="domain" description="Integrase catalytic" evidence="2">
    <location>
        <begin position="497"/>
        <end position="689"/>
    </location>
</feature>
<organism evidence="3 4">
    <name type="scientific">Paraburkholderia lycopersici</name>
    <dbReference type="NCBI Taxonomy" id="416944"/>
    <lineage>
        <taxon>Bacteria</taxon>
        <taxon>Pseudomonadati</taxon>
        <taxon>Pseudomonadota</taxon>
        <taxon>Betaproteobacteria</taxon>
        <taxon>Burkholderiales</taxon>
        <taxon>Burkholderiaceae</taxon>
        <taxon>Paraburkholderia</taxon>
    </lineage>
</organism>
<dbReference type="Gene3D" id="3.30.420.10">
    <property type="entry name" value="Ribonuclease H-like superfamily/Ribonuclease H"/>
    <property type="match status" value="1"/>
</dbReference>
<dbReference type="EMBL" id="FMYQ01000008">
    <property type="protein sequence ID" value="SDC56916.1"/>
    <property type="molecule type" value="Genomic_DNA"/>
</dbReference>
<dbReference type="Pfam" id="PF00665">
    <property type="entry name" value="rve"/>
    <property type="match status" value="1"/>
</dbReference>
<gene>
    <name evidence="3" type="ORF">SAMN05421548_10826</name>
</gene>
<dbReference type="RefSeq" id="WP_091996753.1">
    <property type="nucleotide sequence ID" value="NZ_FMYQ01000008.1"/>
</dbReference>
<evidence type="ECO:0000259" key="2">
    <source>
        <dbReference type="PROSITE" id="PS50994"/>
    </source>
</evidence>
<feature type="region of interest" description="Disordered" evidence="1">
    <location>
        <begin position="855"/>
        <end position="899"/>
    </location>
</feature>
<dbReference type="Pfam" id="PF09299">
    <property type="entry name" value="Mu-transpos_C"/>
    <property type="match status" value="1"/>
</dbReference>
<dbReference type="InterPro" id="IPR015378">
    <property type="entry name" value="Transposase-like_Mu_C"/>
</dbReference>
<dbReference type="GO" id="GO:0015074">
    <property type="term" value="P:DNA integration"/>
    <property type="evidence" value="ECO:0007669"/>
    <property type="project" value="InterPro"/>
</dbReference>
<feature type="compositionally biased region" description="Low complexity" evidence="1">
    <location>
        <begin position="870"/>
        <end position="886"/>
    </location>
</feature>
<dbReference type="InterPro" id="IPR001584">
    <property type="entry name" value="Integrase_cat-core"/>
</dbReference>
<reference evidence="4" key="1">
    <citation type="submission" date="2016-09" db="EMBL/GenBank/DDBJ databases">
        <authorList>
            <person name="Varghese N."/>
            <person name="Submissions S."/>
        </authorList>
    </citation>
    <scope>NUCLEOTIDE SEQUENCE [LARGE SCALE GENOMIC DNA]</scope>
    <source>
        <strain evidence="4">TNe-862</strain>
    </source>
</reference>
<dbReference type="InterPro" id="IPR009004">
    <property type="entry name" value="Transposase_Mu_C"/>
</dbReference>
<dbReference type="Pfam" id="PF08722">
    <property type="entry name" value="Tn7_TnsA-like_N"/>
    <property type="match status" value="1"/>
</dbReference>
<name>A0A1G6MPK5_9BURK</name>
<protein>
    <submittedName>
        <fullName evidence="3">Putative transposase</fullName>
    </submittedName>
</protein>
<dbReference type="InterPro" id="IPR014833">
    <property type="entry name" value="TnsA_N"/>
</dbReference>
<dbReference type="SUPFAM" id="SSF53098">
    <property type="entry name" value="Ribonuclease H-like"/>
    <property type="match status" value="1"/>
</dbReference>
<dbReference type="InterPro" id="IPR036397">
    <property type="entry name" value="RNaseH_sf"/>
</dbReference>
<evidence type="ECO:0000313" key="4">
    <source>
        <dbReference type="Proteomes" id="UP000198908"/>
    </source>
</evidence>
<evidence type="ECO:0000313" key="3">
    <source>
        <dbReference type="EMBL" id="SDC56916.1"/>
    </source>
</evidence>
<dbReference type="PROSITE" id="PS50994">
    <property type="entry name" value="INTEGRASE"/>
    <property type="match status" value="1"/>
</dbReference>
<evidence type="ECO:0000256" key="1">
    <source>
        <dbReference type="SAM" id="MobiDB-lite"/>
    </source>
</evidence>
<dbReference type="STRING" id="416944.SAMN05421548_10826"/>
<accession>A0A1G6MPK5</accession>
<dbReference type="OrthoDB" id="5439087at2"/>
<proteinExistence type="predicted"/>
<dbReference type="GO" id="GO:0003676">
    <property type="term" value="F:nucleic acid binding"/>
    <property type="evidence" value="ECO:0007669"/>
    <property type="project" value="InterPro"/>
</dbReference>
<dbReference type="InterPro" id="IPR012337">
    <property type="entry name" value="RNaseH-like_sf"/>
</dbReference>
<sequence length="899" mass="102440">MLDQKQLTDLFDWLGTPEAGRRLIRDSRVQAPVRDVQSRGGNVITVMASRKMGCEIATESRHIEFAAAIDHEFDPKVLEFYAQPCKLRLELIDDSTGEIRNITHYPDFLLICRDGFVLEEWKSEAKLVRLAEKYPYRYVRDVDGNWRSPQIEKQMADLGIRYRICTERGVPRRRVENFLALADYFHPAAEPCPEDVLTRLQAALNEHGALFFSELLTSPYDFVADQLNYAIAHKQVSTDLGNDSLTEPRRFRLYRDDMLLEFMHAEVQSTHMPGLESFAFNPAAGTRFEYGGRVLTIVIAGETSVVCNDSDGKSLELTLNFLLNAHENGRIRVIEMAEPEGINAGQYSREELEEALRRMALIETGDESKCPARSQRRWAAMQREAEANGGHPILALVPRTSARGNRNSRLTREQVEMLERTYTESWDTSEAKNYKVCHQHLVVICDEAGIKPPSYPTLIKFIDARATPHNTRKRHGKRLAYQESGFIDVLYFDTPKHGSRPLQYVHIDHTLLDIELVSGRTRKSLGKAWLTLAVDAYSRRIVGIYLTYDPPSYHSVMMVIRDIVRRFHRLPEFIVVDNGTDFRSHAFEAFLMAMGTHLRFRPAGQPRHGAMLERMFGRLNLDYIHNLAGNTKDMKNVRTVSGSHLPKKLAEWSIEALYFGIQHWATEFYDTNAHPALGESPRDAFQRGLRESGARAHMRIQYNRDFLIATCPPVDRTGTRKVDAQRGVKVNDYHYWHPDFRQPQIAGQQFPVRYDPWDAASVYVRIKNQWLHATCRNLHGLGQLTELERRAMTEEYLNRTGAPIDDEKAVQRLREFMATFTPEGVVAIALERQAEAKALYGSLLAGSITPVPPKPKFGLADDVPDHTDVQPDAAQTSSSQQSPAADVAAWGDLTDLDEF</sequence>
<dbReference type="Proteomes" id="UP000198908">
    <property type="component" value="Unassembled WGS sequence"/>
</dbReference>